<sequence length="698" mass="77797">TTDHRRVIYVMAAVEIISYGTPFRLSNYLNQILQSGFGVPSPFDLFNAFIDRSIKSVGNESICSIFLDAAIQIVATLDITLCTPAITAHHDRIVNRLTAIIADKSPSTWLSMPNDSDHHDFTILIFRYIVRSSTFSTKVTRARLSSLVSHALVGLHRISPDHDRSPGIYMELGEFYLSRRERLRSLEVLTVSRGALSSHQIQSVERLIPVVCVYSGHCWERTFQNPDERVTDSRLAGLIHAANGQGVNQLNSGFKTIFEQAFDCIMTKQTSHLLAFDIRVLFLFQATFVMVMPPSMNSIIKAGISMDDMAFQADQLYNRLAGVESTLPMTYSVKRLKLWINQIKEKIALSATGQIVTKHLNPEPVFDEIRSMALERCRSESDIINTIYALIKSSNLSKTMLDPLLTGSYSHIAQCASCLLIPDPALLLQCLYDPARCSTTILFAVASPSISHTIAALLARIIENFDKSRSIIAKGADNHQFTSVKPRQLVASLQLSSVQILPRLLPVLRQCMLASTSLSDLPLADHIRSIASIAFAEQDYRSSTRLLLASIRAEATTSLSSTETIADAVWLSMLVTSLAKSNSPFEAAVLSQFDKKNDLTMASNLLQISCRRHDPKLFKYIAFPELIEVLVYCHGELSPHESKRQAAIEIGSHQIMTLQNGTYLRILELRRILEAFLVMLMSSGTFLDYGVVYHHLGP</sequence>
<accession>A0A0H5R7F2</accession>
<dbReference type="Pfam" id="PF25756">
    <property type="entry name" value="TPR_INTS8"/>
    <property type="match status" value="1"/>
</dbReference>
<name>A0A0H5R7F2_9EUKA</name>
<evidence type="ECO:0000313" key="2">
    <source>
        <dbReference type="EMBL" id="CRZ09687.1"/>
    </source>
</evidence>
<feature type="domain" description="INTS8 TPR repeats" evidence="1">
    <location>
        <begin position="526"/>
        <end position="655"/>
    </location>
</feature>
<evidence type="ECO:0000259" key="1">
    <source>
        <dbReference type="Pfam" id="PF25756"/>
    </source>
</evidence>
<reference evidence="2" key="1">
    <citation type="submission" date="2015-04" db="EMBL/GenBank/DDBJ databases">
        <title>The genome sequence of the plant pathogenic Rhizarian Plasmodiophora brassicae reveals insights in its biotrophic life cycle and the origin of chitin synthesis.</title>
        <authorList>
            <person name="Schwelm A."/>
            <person name="Fogelqvist J."/>
            <person name="Knaust A."/>
            <person name="Julke S."/>
            <person name="Lilja T."/>
            <person name="Dhandapani V."/>
            <person name="Bonilla-Rosso G."/>
            <person name="Karlsson M."/>
            <person name="Shevchenko A."/>
            <person name="Choi S.R."/>
            <person name="Kim H.G."/>
            <person name="Park J.Y."/>
            <person name="Lim Y.P."/>
            <person name="Ludwig-Muller J."/>
            <person name="Dixelius C."/>
        </authorList>
    </citation>
    <scope>NUCLEOTIDE SEQUENCE</scope>
    <source>
        <tissue evidence="2">Potato root galls</tissue>
    </source>
</reference>
<protein>
    <recommendedName>
        <fullName evidence="1">INTS8 TPR repeats domain-containing protein</fullName>
    </recommendedName>
</protein>
<dbReference type="AlphaFoldDB" id="A0A0H5R7F2"/>
<feature type="non-terminal residue" evidence="2">
    <location>
        <position position="1"/>
    </location>
</feature>
<proteinExistence type="predicted"/>
<organism evidence="2">
    <name type="scientific">Spongospora subterranea</name>
    <dbReference type="NCBI Taxonomy" id="70186"/>
    <lineage>
        <taxon>Eukaryota</taxon>
        <taxon>Sar</taxon>
        <taxon>Rhizaria</taxon>
        <taxon>Endomyxa</taxon>
        <taxon>Phytomyxea</taxon>
        <taxon>Plasmodiophorida</taxon>
        <taxon>Plasmodiophoridae</taxon>
        <taxon>Spongospora</taxon>
    </lineage>
</organism>
<dbReference type="EMBL" id="HACM01009245">
    <property type="protein sequence ID" value="CRZ09687.1"/>
    <property type="molecule type" value="Transcribed_RNA"/>
</dbReference>
<dbReference type="InterPro" id="IPR057980">
    <property type="entry name" value="TPR_INTS8"/>
</dbReference>